<organism evidence="1">
    <name type="scientific">Mycobacterium xenopi 4042</name>
    <dbReference type="NCBI Taxonomy" id="1299334"/>
    <lineage>
        <taxon>Bacteria</taxon>
        <taxon>Bacillati</taxon>
        <taxon>Actinomycetota</taxon>
        <taxon>Actinomycetes</taxon>
        <taxon>Mycobacteriales</taxon>
        <taxon>Mycobacteriaceae</taxon>
        <taxon>Mycobacterium</taxon>
    </lineage>
</organism>
<comment type="caution">
    <text evidence="1">The sequence shown here is derived from an EMBL/GenBank/DDBJ whole genome shotgun (WGS) entry which is preliminary data.</text>
</comment>
<evidence type="ECO:0000313" key="1">
    <source>
        <dbReference type="EMBL" id="EUA30575.1"/>
    </source>
</evidence>
<protein>
    <submittedName>
        <fullName evidence="1">Transcriptional regulator, TetR family</fullName>
    </submittedName>
</protein>
<sequence>MEAALIYTARELPKDPSITTLIAQHSASVHDPACTQLQSE</sequence>
<accession>X8AI75</accession>
<reference evidence="1" key="1">
    <citation type="submission" date="2014-01" db="EMBL/GenBank/DDBJ databases">
        <authorList>
            <person name="Brown-Elliot B."/>
            <person name="Wallace R."/>
            <person name="Lenaerts A."/>
            <person name="Ordway D."/>
            <person name="DeGroote M.A."/>
            <person name="Parker T."/>
            <person name="Sizemore C."/>
            <person name="Tallon L.J."/>
            <person name="Sadzewicz L.K."/>
            <person name="Sengamalay N."/>
            <person name="Fraser C.M."/>
            <person name="Hine E."/>
            <person name="Shefchek K.A."/>
            <person name="Das S.P."/>
            <person name="Tettelin H."/>
        </authorList>
    </citation>
    <scope>NUCLEOTIDE SEQUENCE [LARGE SCALE GENOMIC DNA]</scope>
    <source>
        <strain evidence="1">4042</strain>
    </source>
</reference>
<name>X8AI75_MYCXE</name>
<dbReference type="PATRIC" id="fig|1299334.3.peg.6505"/>
<proteinExistence type="predicted"/>
<dbReference type="AlphaFoldDB" id="X8AI75"/>
<dbReference type="EMBL" id="JAOB01000060">
    <property type="protein sequence ID" value="EUA30575.1"/>
    <property type="molecule type" value="Genomic_DNA"/>
</dbReference>
<gene>
    <name evidence="1" type="ORF">I553_4832</name>
</gene>